<dbReference type="RefSeq" id="WP_054654106.1">
    <property type="nucleotide sequence ID" value="NZ_BBFL01000002.1"/>
</dbReference>
<gene>
    <name evidence="1" type="ORF">IWT126_01032</name>
</gene>
<evidence type="ECO:0000313" key="1">
    <source>
        <dbReference type="EMBL" id="GAX01009.1"/>
    </source>
</evidence>
<proteinExistence type="predicted"/>
<sequence length="97" mass="10779">MELTQAQYLKLYRIVLPELKGLQTVLEQAIEPQLTLAEFLTMYNKQIGALKNSSFLIELLSSKPSKTVQATVTDNQRMINNLTAIVSNQGQLLGGNV</sequence>
<dbReference type="EMBL" id="BCMG01000004">
    <property type="protein sequence ID" value="GAX01009.1"/>
    <property type="molecule type" value="Genomic_DNA"/>
</dbReference>
<keyword evidence="2" id="KW-1185">Reference proteome</keyword>
<dbReference type="Proteomes" id="UP000198402">
    <property type="component" value="Unassembled WGS sequence"/>
</dbReference>
<comment type="caution">
    <text evidence="1">The sequence shown here is derived from an EMBL/GenBank/DDBJ whole genome shotgun (WGS) entry which is preliminary data.</text>
</comment>
<reference evidence="1 2" key="1">
    <citation type="submission" date="2015-11" db="EMBL/GenBank/DDBJ databases">
        <title>Draft genome sequences of new species of the genus Lactobacillus isolated from orchardgrass silage.</title>
        <authorList>
            <person name="Tohno M."/>
            <person name="Tanizawa Y."/>
            <person name="Arita M."/>
        </authorList>
    </citation>
    <scope>NUCLEOTIDE SEQUENCE [LARGE SCALE GENOMIC DNA]</scope>
    <source>
        <strain evidence="1 2">IWT126</strain>
    </source>
</reference>
<dbReference type="AlphaFoldDB" id="A0A1Z5IH51"/>
<name>A0A1Z5IH51_9LACO</name>
<dbReference type="STRING" id="1302250.GCA_001313225_00646"/>
<evidence type="ECO:0000313" key="2">
    <source>
        <dbReference type="Proteomes" id="UP000198402"/>
    </source>
</evidence>
<organism evidence="1 2">
    <name type="scientific">Secundilactobacillus silagei JCM 19001</name>
    <dbReference type="NCBI Taxonomy" id="1302250"/>
    <lineage>
        <taxon>Bacteria</taxon>
        <taxon>Bacillati</taxon>
        <taxon>Bacillota</taxon>
        <taxon>Bacilli</taxon>
        <taxon>Lactobacillales</taxon>
        <taxon>Lactobacillaceae</taxon>
        <taxon>Secundilactobacillus</taxon>
    </lineage>
</organism>
<accession>A0A1Z5IH51</accession>
<protein>
    <submittedName>
        <fullName evidence="1">Uncharacterized protein</fullName>
    </submittedName>
</protein>